<comment type="caution">
    <text evidence="2">The sequence shown here is derived from an EMBL/GenBank/DDBJ whole genome shotgun (WGS) entry which is preliminary data.</text>
</comment>
<dbReference type="EMBL" id="LCWV01000034">
    <property type="protein sequence ID" value="PWI65369.1"/>
    <property type="molecule type" value="Genomic_DNA"/>
</dbReference>
<evidence type="ECO:0000256" key="1">
    <source>
        <dbReference type="SAM" id="MobiDB-lite"/>
    </source>
</evidence>
<name>A0A2U3DSZ0_PURLI</name>
<protein>
    <submittedName>
        <fullName evidence="2">Uncharacterized protein</fullName>
    </submittedName>
</protein>
<sequence>MTPYSRRRYEMRKDGGESQDVEAPRAVLFVRGTAAVSTSLERAPVRAWPFGWSWASGWAFSGLGGWGAAGPEREARRPAKGAPDLWAFNQTWEENDTAFSSRDMGHGGVEVGEVDSLPNAETGRRDAVRRMPGPKLALVDPGSSIHPSPSPLPYPESVADEPTFLTARPAPPQAQPPPPWPPPCLRPLCPRSYDDGIGDIGKLCRKDVLFAGADAYVIHRDMRMELASTRRKPRPGPSSVVPAQDTCALAFEGEKKPATHPLLSRPRSTRLLGLTPSAPLSHCGGCVTYLGRPPPPPRWTPWIPSPHLSSRLEECCADNISSADLPVRPQQPVAETRQPAAAAATTQGIGAGRHTTEREEILRIKCQQPATTPLVLPQAALQTPPFPPTLDAALTRPRIQYLGQQSTARALSPPSERKKRKIGEPWIAASPVQQPRLPNAHGAAHNQTEWIPWETSVQPGSLLTLGINFCPRQPECPSRIAAVATREFPAPPLLSQAPTNGPPTRCPDDPTDLDRRHIRRFLPPPSSPPHIHSPQLGGDQRRAKPAQLKKKAACVRQSHGARRTSLSKRGHFLH</sequence>
<feature type="region of interest" description="Disordered" evidence="1">
    <location>
        <begin position="1"/>
        <end position="21"/>
    </location>
</feature>
<dbReference type="AlphaFoldDB" id="A0A2U3DSZ0"/>
<proteinExistence type="predicted"/>
<gene>
    <name evidence="2" type="ORF">PCL_07138</name>
</gene>
<feature type="compositionally biased region" description="Basic residues" evidence="1">
    <location>
        <begin position="543"/>
        <end position="574"/>
    </location>
</feature>
<reference evidence="2 3" key="1">
    <citation type="journal article" date="2016" name="Front. Microbiol.">
        <title>Genome and transcriptome sequences reveal the specific parasitism of the nematophagous Purpureocillium lilacinum 36-1.</title>
        <authorList>
            <person name="Xie J."/>
            <person name="Li S."/>
            <person name="Mo C."/>
            <person name="Xiao X."/>
            <person name="Peng D."/>
            <person name="Wang G."/>
            <person name="Xiao Y."/>
        </authorList>
    </citation>
    <scope>NUCLEOTIDE SEQUENCE [LARGE SCALE GENOMIC DNA]</scope>
    <source>
        <strain evidence="2 3">36-1</strain>
    </source>
</reference>
<evidence type="ECO:0000313" key="3">
    <source>
        <dbReference type="Proteomes" id="UP000245956"/>
    </source>
</evidence>
<organism evidence="2 3">
    <name type="scientific">Purpureocillium lilacinum</name>
    <name type="common">Paecilomyces lilacinus</name>
    <dbReference type="NCBI Taxonomy" id="33203"/>
    <lineage>
        <taxon>Eukaryota</taxon>
        <taxon>Fungi</taxon>
        <taxon>Dikarya</taxon>
        <taxon>Ascomycota</taxon>
        <taxon>Pezizomycotina</taxon>
        <taxon>Sordariomycetes</taxon>
        <taxon>Hypocreomycetidae</taxon>
        <taxon>Hypocreales</taxon>
        <taxon>Ophiocordycipitaceae</taxon>
        <taxon>Purpureocillium</taxon>
    </lineage>
</organism>
<dbReference type="Proteomes" id="UP000245956">
    <property type="component" value="Unassembled WGS sequence"/>
</dbReference>
<feature type="region of interest" description="Disordered" evidence="1">
    <location>
        <begin position="491"/>
        <end position="574"/>
    </location>
</feature>
<feature type="compositionally biased region" description="Basic and acidic residues" evidence="1">
    <location>
        <begin position="506"/>
        <end position="515"/>
    </location>
</feature>
<evidence type="ECO:0000313" key="2">
    <source>
        <dbReference type="EMBL" id="PWI65369.1"/>
    </source>
</evidence>
<feature type="compositionally biased region" description="Basic and acidic residues" evidence="1">
    <location>
        <begin position="7"/>
        <end position="16"/>
    </location>
</feature>
<accession>A0A2U3DSZ0</accession>